<dbReference type="EMBL" id="FNRA01000003">
    <property type="protein sequence ID" value="SEA40270.1"/>
    <property type="molecule type" value="Genomic_DNA"/>
</dbReference>
<organism evidence="1 2">
    <name type="scientific">Pedobacter hartonius</name>
    <dbReference type="NCBI Taxonomy" id="425514"/>
    <lineage>
        <taxon>Bacteria</taxon>
        <taxon>Pseudomonadati</taxon>
        <taxon>Bacteroidota</taxon>
        <taxon>Sphingobacteriia</taxon>
        <taxon>Sphingobacteriales</taxon>
        <taxon>Sphingobacteriaceae</taxon>
        <taxon>Pedobacter</taxon>
    </lineage>
</organism>
<dbReference type="Proteomes" id="UP000198850">
    <property type="component" value="Unassembled WGS sequence"/>
</dbReference>
<evidence type="ECO:0000313" key="2">
    <source>
        <dbReference type="Proteomes" id="UP000198850"/>
    </source>
</evidence>
<keyword evidence="2" id="KW-1185">Reference proteome</keyword>
<dbReference type="STRING" id="425514.SAMN05443550_103119"/>
<gene>
    <name evidence="1" type="ORF">SAMN05443550_103119</name>
</gene>
<name>A0A1H4AWM7_9SPHI</name>
<reference evidence="1 2" key="1">
    <citation type="submission" date="2016-10" db="EMBL/GenBank/DDBJ databases">
        <authorList>
            <person name="de Groot N.N."/>
        </authorList>
    </citation>
    <scope>NUCLEOTIDE SEQUENCE [LARGE SCALE GENOMIC DNA]</scope>
    <source>
        <strain evidence="1 2">DSM 19033</strain>
    </source>
</reference>
<protein>
    <submittedName>
        <fullName evidence="1">Uncharacterized protein</fullName>
    </submittedName>
</protein>
<proteinExistence type="predicted"/>
<sequence length="62" mass="6860">MILKGERVISDFMLMQTSDELSIATRKQGKVVPKESSYVAGMALKNLENLRFTVSSAGVHVF</sequence>
<dbReference type="AlphaFoldDB" id="A0A1H4AWM7"/>
<accession>A0A1H4AWM7</accession>
<evidence type="ECO:0000313" key="1">
    <source>
        <dbReference type="EMBL" id="SEA40270.1"/>
    </source>
</evidence>